<keyword evidence="2 6" id="KW-0223">Dioxygenase</keyword>
<evidence type="ECO:0000256" key="1">
    <source>
        <dbReference type="ARBA" id="ARBA00007825"/>
    </source>
</evidence>
<dbReference type="GO" id="GO:0016702">
    <property type="term" value="F:oxidoreductase activity, acting on single donors with incorporation of molecular oxygen, incorporation of two atoms of oxygen"/>
    <property type="evidence" value="ECO:0007669"/>
    <property type="project" value="InterPro"/>
</dbReference>
<evidence type="ECO:0000256" key="4">
    <source>
        <dbReference type="SAM" id="SignalP"/>
    </source>
</evidence>
<comment type="caution">
    <text evidence="6">The sequence shown here is derived from an EMBL/GenBank/DDBJ whole genome shotgun (WGS) entry which is preliminary data.</text>
</comment>
<dbReference type="PANTHER" id="PTHR33711:SF10">
    <property type="entry name" value="INTRADIOL RING-CLEAVAGE DIOXYGENASES DOMAIN-CONTAINING PROTEIN"/>
    <property type="match status" value="1"/>
</dbReference>
<dbReference type="InterPro" id="IPR000627">
    <property type="entry name" value="Intradiol_dOase_C"/>
</dbReference>
<protein>
    <submittedName>
        <fullName evidence="6">Protocatechuate 3,4-dioxygenase beta subunit</fullName>
    </submittedName>
</protein>
<evidence type="ECO:0000256" key="3">
    <source>
        <dbReference type="ARBA" id="ARBA00023002"/>
    </source>
</evidence>
<dbReference type="PANTHER" id="PTHR33711">
    <property type="entry name" value="DIOXYGENASE, PUTATIVE (AFU_ORTHOLOGUE AFUA_2G02910)-RELATED"/>
    <property type="match status" value="1"/>
</dbReference>
<evidence type="ECO:0000259" key="5">
    <source>
        <dbReference type="Pfam" id="PF00775"/>
    </source>
</evidence>
<feature type="domain" description="Intradiol ring-cleavage dioxygenases" evidence="5">
    <location>
        <begin position="55"/>
        <end position="160"/>
    </location>
</feature>
<name>A0A4R6XMS5_9GAMM</name>
<proteinExistence type="inferred from homology"/>
<dbReference type="Gene3D" id="2.60.130.10">
    <property type="entry name" value="Aromatic compound dioxygenase"/>
    <property type="match status" value="1"/>
</dbReference>
<reference evidence="6 7" key="1">
    <citation type="submission" date="2019-03" db="EMBL/GenBank/DDBJ databases">
        <title>Genomic Encyclopedia of Type Strains, Phase IV (KMG-IV): sequencing the most valuable type-strain genomes for metagenomic binning, comparative biology and taxonomic classification.</title>
        <authorList>
            <person name="Goeker M."/>
        </authorList>
    </citation>
    <scope>NUCLEOTIDE SEQUENCE [LARGE SCALE GENOMIC DNA]</scope>
    <source>
        <strain evidence="6 7">DSM 25488</strain>
    </source>
</reference>
<comment type="similarity">
    <text evidence="1">Belongs to the intradiol ring-cleavage dioxygenase family.</text>
</comment>
<sequence>MNRSHFIIILHSLLFLAYMQNATAQEPVIGGPCQGCELVFIDMPKELKSHSRITPAGEEGEPLILEGIVYNESGKPASGMIIYAYQTDAEGLYPTGKTNHGQLRGWAITDTNGLYRFDSVRPGAYPRRDIPQHIHLHVIEPNKGTYYIDDVTFDDDPLLLQENRNNKACRAGCGVSLPKRNQQGIWHVKRDIYLGKNITDY</sequence>
<dbReference type="EMBL" id="SNZB01000006">
    <property type="protein sequence ID" value="TDR17408.1"/>
    <property type="molecule type" value="Genomic_DNA"/>
</dbReference>
<evidence type="ECO:0000313" key="7">
    <source>
        <dbReference type="Proteomes" id="UP000295724"/>
    </source>
</evidence>
<keyword evidence="4" id="KW-0732">Signal</keyword>
<feature type="signal peptide" evidence="4">
    <location>
        <begin position="1"/>
        <end position="24"/>
    </location>
</feature>
<dbReference type="Pfam" id="PF00775">
    <property type="entry name" value="Dioxygenase_C"/>
    <property type="match status" value="1"/>
</dbReference>
<dbReference type="SUPFAM" id="SSF49482">
    <property type="entry name" value="Aromatic compound dioxygenase"/>
    <property type="match status" value="1"/>
</dbReference>
<evidence type="ECO:0000313" key="6">
    <source>
        <dbReference type="EMBL" id="TDR17408.1"/>
    </source>
</evidence>
<keyword evidence="3" id="KW-0560">Oxidoreductase</keyword>
<dbReference type="AlphaFoldDB" id="A0A4R6XMS5"/>
<accession>A0A4R6XMS5</accession>
<keyword evidence="7" id="KW-1185">Reference proteome</keyword>
<dbReference type="RefSeq" id="WP_246027040.1">
    <property type="nucleotide sequence ID" value="NZ_NIHB01000002.1"/>
</dbReference>
<gene>
    <name evidence="6" type="ORF">C8D91_2466</name>
</gene>
<dbReference type="GO" id="GO:0008199">
    <property type="term" value="F:ferric iron binding"/>
    <property type="evidence" value="ECO:0007669"/>
    <property type="project" value="InterPro"/>
</dbReference>
<dbReference type="InterPro" id="IPR015889">
    <property type="entry name" value="Intradiol_dOase_core"/>
</dbReference>
<dbReference type="Proteomes" id="UP000295724">
    <property type="component" value="Unassembled WGS sequence"/>
</dbReference>
<feature type="chain" id="PRO_5020207757" evidence="4">
    <location>
        <begin position="25"/>
        <end position="201"/>
    </location>
</feature>
<organism evidence="6 7">
    <name type="scientific">Marinicella litoralis</name>
    <dbReference type="NCBI Taxonomy" id="644220"/>
    <lineage>
        <taxon>Bacteria</taxon>
        <taxon>Pseudomonadati</taxon>
        <taxon>Pseudomonadota</taxon>
        <taxon>Gammaproteobacteria</taxon>
        <taxon>Lysobacterales</taxon>
        <taxon>Marinicellaceae</taxon>
        <taxon>Marinicella</taxon>
    </lineage>
</organism>
<evidence type="ECO:0000256" key="2">
    <source>
        <dbReference type="ARBA" id="ARBA00022964"/>
    </source>
</evidence>
<dbReference type="InterPro" id="IPR050770">
    <property type="entry name" value="Intradiol_RC_Dioxygenase"/>
</dbReference>